<dbReference type="GO" id="GO:0005524">
    <property type="term" value="F:ATP binding"/>
    <property type="evidence" value="ECO:0007669"/>
    <property type="project" value="InterPro"/>
</dbReference>
<name>M1UH10_9CORY</name>
<accession>M1UH10</accession>
<dbReference type="Proteomes" id="UP000011760">
    <property type="component" value="Chromosome"/>
</dbReference>
<evidence type="ECO:0000256" key="1">
    <source>
        <dbReference type="SAM" id="MobiDB-lite"/>
    </source>
</evidence>
<evidence type="ECO:0000313" key="2">
    <source>
        <dbReference type="EMBL" id="AGG67635.1"/>
    </source>
</evidence>
<dbReference type="GO" id="GO:0006260">
    <property type="term" value="P:DNA replication"/>
    <property type="evidence" value="ECO:0007669"/>
    <property type="project" value="InterPro"/>
</dbReference>
<dbReference type="InterPro" id="IPR036185">
    <property type="entry name" value="DNA_heli_DnaB-like_N_sf"/>
</dbReference>
<dbReference type="Gene3D" id="1.10.860.10">
    <property type="entry name" value="DNAb Helicase, Chain A"/>
    <property type="match status" value="1"/>
</dbReference>
<protein>
    <submittedName>
        <fullName evidence="2">Uncharacterized protein</fullName>
    </submittedName>
</protein>
<dbReference type="HOGENOM" id="CLU_1413054_0_0_11"/>
<proteinExistence type="predicted"/>
<dbReference type="AlphaFoldDB" id="M1UH10"/>
<gene>
    <name evidence="2" type="ORF">H924_11035</name>
</gene>
<dbReference type="KEGG" id="ccn:H924_11035"/>
<dbReference type="STRING" id="1121353.H924_11035"/>
<dbReference type="InterPro" id="IPR016136">
    <property type="entry name" value="DNA_helicase_N/primase_C"/>
</dbReference>
<dbReference type="GO" id="GO:0003678">
    <property type="term" value="F:DNA helicase activity"/>
    <property type="evidence" value="ECO:0007669"/>
    <property type="project" value="InterPro"/>
</dbReference>
<organism evidence="2 3">
    <name type="scientific">Corynebacterium callunae DSM 20147</name>
    <dbReference type="NCBI Taxonomy" id="1121353"/>
    <lineage>
        <taxon>Bacteria</taxon>
        <taxon>Bacillati</taxon>
        <taxon>Actinomycetota</taxon>
        <taxon>Actinomycetes</taxon>
        <taxon>Mycobacteriales</taxon>
        <taxon>Corynebacteriaceae</taxon>
        <taxon>Corynebacterium</taxon>
    </lineage>
</organism>
<sequence>MGNDQVTTGEKEPNQMLPQMLPQSLDTEQHLLASLLHMTPAKAIAAIDSIREDTLTPNAVTIVKAIYEHASRHEDDGVSLSPVVVKSILAEQGNFPDSDTGIRGMFLQIISAMSVTTAHHFPALKRDLENEHFKATFIEVGQQWAQINPNDHSLDELDIIIRRFTDQLRTSRGYPPPAPKQPVTRISDRKTA</sequence>
<feature type="region of interest" description="Disordered" evidence="1">
    <location>
        <begin position="170"/>
        <end position="192"/>
    </location>
</feature>
<keyword evidence="3" id="KW-1185">Reference proteome</keyword>
<reference evidence="2 3" key="1">
    <citation type="submission" date="2013-02" db="EMBL/GenBank/DDBJ databases">
        <title>The complete genome sequence of Corynebacterium callunae DSM 20147.</title>
        <authorList>
            <person name="Ruckert C."/>
            <person name="Albersmeier A."/>
            <person name="Kalinowski J."/>
        </authorList>
    </citation>
    <scope>NUCLEOTIDE SEQUENCE [LARGE SCALE GENOMIC DNA]</scope>
    <source>
        <strain evidence="2 3">DSM 20147</strain>
    </source>
</reference>
<dbReference type="SUPFAM" id="SSF48024">
    <property type="entry name" value="N-terminal domain of DnaB helicase"/>
    <property type="match status" value="1"/>
</dbReference>
<evidence type="ECO:0000313" key="3">
    <source>
        <dbReference type="Proteomes" id="UP000011760"/>
    </source>
</evidence>
<dbReference type="EMBL" id="CP004354">
    <property type="protein sequence ID" value="AGG67635.1"/>
    <property type="molecule type" value="Genomic_DNA"/>
</dbReference>